<accession>A0A4Y2UWT8</accession>
<keyword evidence="1" id="KW-0472">Membrane</keyword>
<keyword evidence="3" id="KW-1185">Reference proteome</keyword>
<feature type="transmembrane region" description="Helical" evidence="1">
    <location>
        <begin position="74"/>
        <end position="96"/>
    </location>
</feature>
<name>A0A4Y2UWT8_ARAVE</name>
<dbReference type="PANTHER" id="PTHR11161:SF0">
    <property type="entry name" value="O-ACYLTRANSFERASE LIKE PROTEIN"/>
    <property type="match status" value="1"/>
</dbReference>
<organism evidence="2 3">
    <name type="scientific">Araneus ventricosus</name>
    <name type="common">Orbweaver spider</name>
    <name type="synonym">Epeira ventricosa</name>
    <dbReference type="NCBI Taxonomy" id="182803"/>
    <lineage>
        <taxon>Eukaryota</taxon>
        <taxon>Metazoa</taxon>
        <taxon>Ecdysozoa</taxon>
        <taxon>Arthropoda</taxon>
        <taxon>Chelicerata</taxon>
        <taxon>Arachnida</taxon>
        <taxon>Araneae</taxon>
        <taxon>Araneomorphae</taxon>
        <taxon>Entelegynae</taxon>
        <taxon>Araneoidea</taxon>
        <taxon>Araneidae</taxon>
        <taxon>Araneus</taxon>
    </lineage>
</organism>
<reference evidence="2 3" key="1">
    <citation type="journal article" date="2019" name="Sci. Rep.">
        <title>Orb-weaving spider Araneus ventricosus genome elucidates the spidroin gene catalogue.</title>
        <authorList>
            <person name="Kono N."/>
            <person name="Nakamura H."/>
            <person name="Ohtoshi R."/>
            <person name="Moran D.A.P."/>
            <person name="Shinohara A."/>
            <person name="Yoshida Y."/>
            <person name="Fujiwara M."/>
            <person name="Mori M."/>
            <person name="Tomita M."/>
            <person name="Arakawa K."/>
        </authorList>
    </citation>
    <scope>NUCLEOTIDE SEQUENCE [LARGE SCALE GENOMIC DNA]</scope>
</reference>
<feature type="transmembrane region" description="Helical" evidence="1">
    <location>
        <begin position="117"/>
        <end position="135"/>
    </location>
</feature>
<dbReference type="PANTHER" id="PTHR11161">
    <property type="entry name" value="O-ACYLTRANSFERASE"/>
    <property type="match status" value="1"/>
</dbReference>
<dbReference type="Proteomes" id="UP000499080">
    <property type="component" value="Unassembled WGS sequence"/>
</dbReference>
<dbReference type="AlphaFoldDB" id="A0A4Y2UWT8"/>
<keyword evidence="1" id="KW-0812">Transmembrane</keyword>
<dbReference type="OrthoDB" id="6420932at2759"/>
<proteinExistence type="predicted"/>
<feature type="non-terminal residue" evidence="2">
    <location>
        <position position="140"/>
    </location>
</feature>
<feature type="transmembrane region" description="Helical" evidence="1">
    <location>
        <begin position="50"/>
        <end position="68"/>
    </location>
</feature>
<keyword evidence="1" id="KW-1133">Transmembrane helix</keyword>
<gene>
    <name evidence="2" type="ORF">AVEN_275729_1</name>
</gene>
<dbReference type="EMBL" id="BGPR01040146">
    <property type="protein sequence ID" value="GBO16226.1"/>
    <property type="molecule type" value="Genomic_DNA"/>
</dbReference>
<comment type="caution">
    <text evidence="2">The sequence shown here is derived from an EMBL/GenBank/DDBJ whole genome shotgun (WGS) entry which is preliminary data.</text>
</comment>
<dbReference type="InterPro" id="IPR052728">
    <property type="entry name" value="O2_lipid_transport_reg"/>
</dbReference>
<evidence type="ECO:0000313" key="3">
    <source>
        <dbReference type="Proteomes" id="UP000499080"/>
    </source>
</evidence>
<sequence length="140" mass="16037">MPRRTPRGQQYKKTKSTTFALESITAKAEVNSCRTGGRCKSESDEIGCRVCRFVYCFFGFLMLVGSLIDMYSYYRGVVCKCTSAQFFLCFSFISNFKRLINTETVETKSNTLSCLHGIRFLTMSWIILGHTYFLANFQAL</sequence>
<protein>
    <recommendedName>
        <fullName evidence="4">Nose resistant to fluoxetine protein 6</fullName>
    </recommendedName>
</protein>
<evidence type="ECO:0008006" key="4">
    <source>
        <dbReference type="Google" id="ProtNLM"/>
    </source>
</evidence>
<evidence type="ECO:0000256" key="1">
    <source>
        <dbReference type="SAM" id="Phobius"/>
    </source>
</evidence>
<evidence type="ECO:0000313" key="2">
    <source>
        <dbReference type="EMBL" id="GBO16226.1"/>
    </source>
</evidence>